<reference evidence="10" key="1">
    <citation type="submission" date="2021-01" db="EMBL/GenBank/DDBJ databases">
        <authorList>
            <person name="Zahm M."/>
            <person name="Roques C."/>
            <person name="Cabau C."/>
            <person name="Klopp C."/>
            <person name="Donnadieu C."/>
            <person name="Jouanno E."/>
            <person name="Lampietro C."/>
            <person name="Louis A."/>
            <person name="Herpin A."/>
            <person name="Echchiki A."/>
            <person name="Berthelot C."/>
            <person name="Parey E."/>
            <person name="Roest-Crollius H."/>
            <person name="Braasch I."/>
            <person name="Postlethwait J."/>
            <person name="Bobe J."/>
            <person name="Montfort J."/>
            <person name="Bouchez O."/>
            <person name="Begum T."/>
            <person name="Mejri S."/>
            <person name="Adams A."/>
            <person name="Chen W.-J."/>
            <person name="Guiguen Y."/>
        </authorList>
    </citation>
    <scope>NUCLEOTIDE SEQUENCE</scope>
    <source>
        <strain evidence="10">YG-15Mar2019-1</strain>
        <tissue evidence="10">Brain</tissue>
    </source>
</reference>
<dbReference type="Proteomes" id="UP001046870">
    <property type="component" value="Chromosome 21"/>
</dbReference>
<dbReference type="AlphaFoldDB" id="A0A9D3PIC4"/>
<dbReference type="GO" id="GO:0008630">
    <property type="term" value="P:intrinsic apoptotic signaling pathway in response to DNA damage"/>
    <property type="evidence" value="ECO:0007669"/>
    <property type="project" value="TreeGrafter"/>
</dbReference>
<keyword evidence="8" id="KW-1133">Transmembrane helix</keyword>
<evidence type="ECO:0000256" key="1">
    <source>
        <dbReference type="ARBA" id="ARBA00004123"/>
    </source>
</evidence>
<dbReference type="GO" id="GO:0051400">
    <property type="term" value="F:BH domain binding"/>
    <property type="evidence" value="ECO:0007669"/>
    <property type="project" value="TreeGrafter"/>
</dbReference>
<gene>
    <name evidence="10" type="ORF">MATL_G00232690</name>
</gene>
<dbReference type="GO" id="GO:0042981">
    <property type="term" value="P:regulation of apoptotic process"/>
    <property type="evidence" value="ECO:0007669"/>
    <property type="project" value="InterPro"/>
</dbReference>
<feature type="compositionally biased region" description="Polar residues" evidence="7">
    <location>
        <begin position="94"/>
        <end position="107"/>
    </location>
</feature>
<dbReference type="GO" id="GO:0008053">
    <property type="term" value="P:mitochondrial fusion"/>
    <property type="evidence" value="ECO:0007669"/>
    <property type="project" value="TreeGrafter"/>
</dbReference>
<feature type="domain" description="Bcl-2 Bcl-2 homology region 1-3" evidence="9">
    <location>
        <begin position="158"/>
        <end position="258"/>
    </location>
</feature>
<proteinExistence type="inferred from homology"/>
<evidence type="ECO:0000256" key="7">
    <source>
        <dbReference type="SAM" id="MobiDB-lite"/>
    </source>
</evidence>
<evidence type="ECO:0000256" key="5">
    <source>
        <dbReference type="ARBA" id="ARBA00022703"/>
    </source>
</evidence>
<keyword evidence="6" id="KW-0539">Nucleus</keyword>
<dbReference type="InterPro" id="IPR013281">
    <property type="entry name" value="Apop_reg_Mc1"/>
</dbReference>
<dbReference type="InterPro" id="IPR036834">
    <property type="entry name" value="Bcl-2-like_sf"/>
</dbReference>
<evidence type="ECO:0000256" key="3">
    <source>
        <dbReference type="ARBA" id="ARBA00009458"/>
    </source>
</evidence>
<dbReference type="GO" id="GO:0001836">
    <property type="term" value="P:release of cytochrome c from mitochondria"/>
    <property type="evidence" value="ECO:0007669"/>
    <property type="project" value="TreeGrafter"/>
</dbReference>
<dbReference type="GO" id="GO:0015267">
    <property type="term" value="F:channel activity"/>
    <property type="evidence" value="ECO:0007669"/>
    <property type="project" value="TreeGrafter"/>
</dbReference>
<accession>A0A9D3PIC4</accession>
<dbReference type="GO" id="GO:0005634">
    <property type="term" value="C:nucleus"/>
    <property type="evidence" value="ECO:0007669"/>
    <property type="project" value="UniProtKB-SubCell"/>
</dbReference>
<evidence type="ECO:0000313" key="10">
    <source>
        <dbReference type="EMBL" id="KAG7457950.1"/>
    </source>
</evidence>
<keyword evidence="11" id="KW-1185">Reference proteome</keyword>
<dbReference type="GO" id="GO:0097192">
    <property type="term" value="P:extrinsic apoptotic signaling pathway in absence of ligand"/>
    <property type="evidence" value="ECO:0007669"/>
    <property type="project" value="TreeGrafter"/>
</dbReference>
<keyword evidence="8" id="KW-0812">Transmembrane</keyword>
<protein>
    <recommendedName>
        <fullName evidence="9">Bcl-2 Bcl-2 homology region 1-3 domain-containing protein</fullName>
    </recommendedName>
</protein>
<keyword evidence="5" id="KW-0053">Apoptosis</keyword>
<dbReference type="SUPFAM" id="SSF56854">
    <property type="entry name" value="Bcl-2 inhibitors of programmed cell death"/>
    <property type="match status" value="1"/>
</dbReference>
<keyword evidence="4" id="KW-0963">Cytoplasm</keyword>
<dbReference type="Pfam" id="PF00452">
    <property type="entry name" value="Bcl-2"/>
    <property type="match status" value="1"/>
</dbReference>
<dbReference type="InterPro" id="IPR002475">
    <property type="entry name" value="Bcl2-like"/>
</dbReference>
<evidence type="ECO:0000256" key="2">
    <source>
        <dbReference type="ARBA" id="ARBA00004496"/>
    </source>
</evidence>
<organism evidence="10 11">
    <name type="scientific">Megalops atlanticus</name>
    <name type="common">Tarpon</name>
    <name type="synonym">Clupea gigantea</name>
    <dbReference type="NCBI Taxonomy" id="7932"/>
    <lineage>
        <taxon>Eukaryota</taxon>
        <taxon>Metazoa</taxon>
        <taxon>Chordata</taxon>
        <taxon>Craniata</taxon>
        <taxon>Vertebrata</taxon>
        <taxon>Euteleostomi</taxon>
        <taxon>Actinopterygii</taxon>
        <taxon>Neopterygii</taxon>
        <taxon>Teleostei</taxon>
        <taxon>Elopiformes</taxon>
        <taxon>Megalopidae</taxon>
        <taxon>Megalops</taxon>
    </lineage>
</organism>
<dbReference type="GO" id="GO:0005741">
    <property type="term" value="C:mitochondrial outer membrane"/>
    <property type="evidence" value="ECO:0007669"/>
    <property type="project" value="TreeGrafter"/>
</dbReference>
<name>A0A9D3PIC4_MEGAT</name>
<dbReference type="PRINTS" id="PR01866">
    <property type="entry name" value="APOPREGMCL1"/>
</dbReference>
<dbReference type="PANTHER" id="PTHR11256">
    <property type="entry name" value="BCL-2 RELATED"/>
    <property type="match status" value="1"/>
</dbReference>
<dbReference type="PRINTS" id="PR01862">
    <property type="entry name" value="BCL2FAMILY"/>
</dbReference>
<evidence type="ECO:0000256" key="6">
    <source>
        <dbReference type="ARBA" id="ARBA00023242"/>
    </source>
</evidence>
<dbReference type="InterPro" id="IPR046371">
    <property type="entry name" value="Bcl-2_BH1-3"/>
</dbReference>
<keyword evidence="8" id="KW-0472">Membrane</keyword>
<evidence type="ECO:0000256" key="8">
    <source>
        <dbReference type="SAM" id="Phobius"/>
    </source>
</evidence>
<comment type="caution">
    <text evidence="10">The sequence shown here is derived from an EMBL/GenBank/DDBJ whole genome shotgun (WGS) entry which is preliminary data.</text>
</comment>
<dbReference type="CDD" id="cd06845">
    <property type="entry name" value="Bcl-2_like"/>
    <property type="match status" value="1"/>
</dbReference>
<dbReference type="FunFam" id="1.10.437.10:FF:000017">
    <property type="entry name" value="MCL1, BCL2 family apoptosis regulator"/>
    <property type="match status" value="1"/>
</dbReference>
<dbReference type="OrthoDB" id="8932147at2759"/>
<dbReference type="InterPro" id="IPR026298">
    <property type="entry name" value="Bcl-2_fam"/>
</dbReference>
<evidence type="ECO:0000313" key="11">
    <source>
        <dbReference type="Proteomes" id="UP001046870"/>
    </source>
</evidence>
<comment type="similarity">
    <text evidence="3">Belongs to the Bcl-2 family.</text>
</comment>
<feature type="transmembrane region" description="Helical" evidence="8">
    <location>
        <begin position="277"/>
        <end position="295"/>
    </location>
</feature>
<dbReference type="SMART" id="SM00337">
    <property type="entry name" value="BCL"/>
    <property type="match status" value="1"/>
</dbReference>
<evidence type="ECO:0000259" key="9">
    <source>
        <dbReference type="SMART" id="SM00337"/>
    </source>
</evidence>
<evidence type="ECO:0000256" key="4">
    <source>
        <dbReference type="ARBA" id="ARBA00022490"/>
    </source>
</evidence>
<dbReference type="Gene3D" id="1.10.437.10">
    <property type="entry name" value="Blc2-like"/>
    <property type="match status" value="1"/>
</dbReference>
<feature type="region of interest" description="Disordered" evidence="7">
    <location>
        <begin position="69"/>
        <end position="108"/>
    </location>
</feature>
<comment type="subcellular location">
    <subcellularLocation>
        <location evidence="2">Cytoplasm</location>
    </subcellularLocation>
    <subcellularLocation>
        <location evidence="1">Nucleus</location>
    </subcellularLocation>
</comment>
<dbReference type="PANTHER" id="PTHR11256:SF46">
    <property type="entry name" value="INDUCED MYELOID LEUKEMIA CELL DIFFERENTIATION PROTEIN MCL-1"/>
    <property type="match status" value="1"/>
</dbReference>
<dbReference type="PROSITE" id="PS50062">
    <property type="entry name" value="BCL2_FAMILY"/>
    <property type="match status" value="1"/>
</dbReference>
<sequence>MSLSTMKRGWPGSSSVVGLLCPSVQNGVVDNGFFPCDGPTAGGPDTRPTPLASQKIRIEDELDNCTDEVDTCPRVAKPGRNGPKKGLMLDRFPPSTNEDGSLPSSPGTPLDGCGKMEEFPTSHNGLDRETRDLIVTFLRIYTGLLRSGRSRNKAIATLTRVVDDVIEKHHIAYNGMIQKLSLEQRGDDTSFVTVVAKNLFSDGTTNWGRIASLVAFGAMVCKHFKENGREHCVESVGNQISNYLLTNQQEWLLANKGWDGFVEFFHVEDPESVVRNALMAFAGVAGIGAGIAFLIRKLSAPGKEHGLEASTKQWWGSLQALQHHEHSNQPIVTSSNSAMMDFQTL</sequence>
<dbReference type="EMBL" id="JAFDVH010000021">
    <property type="protein sequence ID" value="KAG7457950.1"/>
    <property type="molecule type" value="Genomic_DNA"/>
</dbReference>